<feature type="domain" description="DNA polymerase alpha/delta/epsilon subunit B" evidence="7">
    <location>
        <begin position="348"/>
        <end position="566"/>
    </location>
</feature>
<dbReference type="Pfam" id="PF04042">
    <property type="entry name" value="DNA_pol_E_B"/>
    <property type="match status" value="1"/>
</dbReference>
<comment type="similarity">
    <text evidence="2">Belongs to the DNA polymerase epsilon subunit B family.</text>
</comment>
<dbReference type="InterPro" id="IPR016266">
    <property type="entry name" value="POLE2"/>
</dbReference>
<sequence length="617" mass="70166">MASSNSLKLHQFISSPPPFDKGRDSAILARQLIVEKFGEAGLDIEEEAVDALLSNLMILSTQKDENAATVSQQSSAWNGETQMDLEMMNSIVENLKAFRQATAFSPNPISCELIFSAIDSHFEKKRKTRLLPFTERFGQGISLYDAFRDVFDIYFDEYKQKFVMDTPAVFPLEELGGHLTTAQGSASLYNRRYEQLIQRTKSHPQIIFSTEVAIGLPIESKTIVSTIEGLRRTTKVKQHLIGILNRNKDGLIGLQGSRNDIQIRFADSCHFNDGIYCDGHIVLVQGMIEETQKCFLVSEMMHPPRDAKADHGSKDYFGGILTDLELSKLRDYEWQIRIEYDTFSPHWVIINEIHLDCTKDLNLLERLLDVYQFHTVDEQSLPTGFIFMGNFSSSPFTHYSKQDYQKGFDELFSLLSEKFESLLSQCYFIFIPGPNDGCFSRASSPRFPILPVNTNHFKEKLEEAFPKCRGKIVFATNPCRIRHLTHRMIFFRNDVFNDLIWDSIKTGGMDEEDSTILSKMLSATLIGQAHLYPVKSDHRLIKKFDSCFRLWPLPDLICLGDTSAPFFIETATPGLSSDSIICNADASFSKSEAFLAYDVFNSTMKRYKIPSVSPELP</sequence>
<evidence type="ECO:0000256" key="4">
    <source>
        <dbReference type="ARBA" id="ARBA00023125"/>
    </source>
</evidence>
<comment type="caution">
    <text evidence="8">The sequence shown here is derived from an EMBL/GenBank/DDBJ whole genome shotgun (WGS) entry which is preliminary data.</text>
</comment>
<name>A0ABQ7JB58_9APIC</name>
<evidence type="ECO:0000256" key="2">
    <source>
        <dbReference type="ARBA" id="ARBA00009560"/>
    </source>
</evidence>
<keyword evidence="4" id="KW-0238">DNA-binding</keyword>
<dbReference type="InterPro" id="IPR007185">
    <property type="entry name" value="DNA_pol_a/d/e_bsu"/>
</dbReference>
<organism evidence="8 9">
    <name type="scientific">Cardiosporidium cionae</name>
    <dbReference type="NCBI Taxonomy" id="476202"/>
    <lineage>
        <taxon>Eukaryota</taxon>
        <taxon>Sar</taxon>
        <taxon>Alveolata</taxon>
        <taxon>Apicomplexa</taxon>
        <taxon>Aconoidasida</taxon>
        <taxon>Nephromycida</taxon>
        <taxon>Cardiosporidium</taxon>
    </lineage>
</organism>
<accession>A0ABQ7JB58</accession>
<evidence type="ECO:0000259" key="7">
    <source>
        <dbReference type="Pfam" id="PF04042"/>
    </source>
</evidence>
<dbReference type="EMBL" id="JADAQX010000210">
    <property type="protein sequence ID" value="KAF8821232.1"/>
    <property type="molecule type" value="Genomic_DNA"/>
</dbReference>
<comment type="subcellular location">
    <subcellularLocation>
        <location evidence="1">Nucleus</location>
    </subcellularLocation>
</comment>
<keyword evidence="9" id="KW-1185">Reference proteome</keyword>
<protein>
    <recommendedName>
        <fullName evidence="6">DNA polymerase II subunit 2</fullName>
    </recommendedName>
</protein>
<proteinExistence type="inferred from homology"/>
<dbReference type="PANTHER" id="PTHR12708:SF0">
    <property type="entry name" value="DNA POLYMERASE EPSILON SUBUNIT 2"/>
    <property type="match status" value="1"/>
</dbReference>
<evidence type="ECO:0000256" key="1">
    <source>
        <dbReference type="ARBA" id="ARBA00004123"/>
    </source>
</evidence>
<keyword evidence="5" id="KW-0539">Nucleus</keyword>
<reference evidence="8 9" key="1">
    <citation type="journal article" date="2020" name="bioRxiv">
        <title>Metabolic contributions of an alphaproteobacterial endosymbiont in the apicomplexan Cardiosporidium cionae.</title>
        <authorList>
            <person name="Hunter E.S."/>
            <person name="Paight C.J."/>
            <person name="Lane C.E."/>
        </authorList>
    </citation>
    <scope>NUCLEOTIDE SEQUENCE [LARGE SCALE GENOMIC DNA]</scope>
    <source>
        <strain evidence="8">ESH_2018</strain>
    </source>
</reference>
<evidence type="ECO:0000256" key="6">
    <source>
        <dbReference type="ARBA" id="ARBA00032930"/>
    </source>
</evidence>
<evidence type="ECO:0000313" key="9">
    <source>
        <dbReference type="Proteomes" id="UP000823046"/>
    </source>
</evidence>
<dbReference type="Proteomes" id="UP000823046">
    <property type="component" value="Unassembled WGS sequence"/>
</dbReference>
<evidence type="ECO:0000313" key="8">
    <source>
        <dbReference type="EMBL" id="KAF8821232.1"/>
    </source>
</evidence>
<evidence type="ECO:0000256" key="5">
    <source>
        <dbReference type="ARBA" id="ARBA00023242"/>
    </source>
</evidence>
<keyword evidence="3" id="KW-0235">DNA replication</keyword>
<evidence type="ECO:0000256" key="3">
    <source>
        <dbReference type="ARBA" id="ARBA00022705"/>
    </source>
</evidence>
<dbReference type="PANTHER" id="PTHR12708">
    <property type="entry name" value="DNA POLYMERASE EPSILON SUBUNIT B"/>
    <property type="match status" value="1"/>
</dbReference>
<gene>
    <name evidence="8" type="ORF">IE077_002274</name>
</gene>